<dbReference type="RefSeq" id="WP_067636485.1">
    <property type="nucleotide sequence ID" value="NZ_JAAXOM010000005.1"/>
</dbReference>
<gene>
    <name evidence="1" type="ORF">HGA10_19175</name>
</gene>
<keyword evidence="2" id="KW-1185">Reference proteome</keyword>
<dbReference type="EMBL" id="JAAXOM010000005">
    <property type="protein sequence ID" value="NKX89420.1"/>
    <property type="molecule type" value="Genomic_DNA"/>
</dbReference>
<protein>
    <submittedName>
        <fullName evidence="1">Uncharacterized protein</fullName>
    </submittedName>
</protein>
<sequence>MRTTGHEKRTDGIDAESLDNSWRFTDGVLHTGTTRAVVPDVDWFDRWTYAEFLGNDQLVLALNTGQPYDDYGSLGSRQGFVMVLQLDAHQRWELVAFEWGLSSRDHDEDFVPDAIVWHRRGVLAWLYKGNLEWHVRKAGRDEAIRVEPLYLGDRDFELGLTAYSGELYDVGHEMSLDGAGRILTVGGGEGNHLIDVDAKMQSTDGRTWTPIPDGLTFSH</sequence>
<organism evidence="1 2">
    <name type="scientific">Nocardia coubleae</name>
    <dbReference type="NCBI Taxonomy" id="356147"/>
    <lineage>
        <taxon>Bacteria</taxon>
        <taxon>Bacillati</taxon>
        <taxon>Actinomycetota</taxon>
        <taxon>Actinomycetes</taxon>
        <taxon>Mycobacteriales</taxon>
        <taxon>Nocardiaceae</taxon>
        <taxon>Nocardia</taxon>
    </lineage>
</organism>
<reference evidence="1 2" key="1">
    <citation type="submission" date="2020-04" db="EMBL/GenBank/DDBJ databases">
        <title>MicrobeNet Type strains.</title>
        <authorList>
            <person name="Nicholson A.C."/>
        </authorList>
    </citation>
    <scope>NUCLEOTIDE SEQUENCE [LARGE SCALE GENOMIC DNA]</scope>
    <source>
        <strain evidence="1 2">DSM 44960</strain>
    </source>
</reference>
<evidence type="ECO:0000313" key="1">
    <source>
        <dbReference type="EMBL" id="NKX89420.1"/>
    </source>
</evidence>
<proteinExistence type="predicted"/>
<comment type="caution">
    <text evidence="1">The sequence shown here is derived from an EMBL/GenBank/DDBJ whole genome shotgun (WGS) entry which is preliminary data.</text>
</comment>
<dbReference type="Proteomes" id="UP000572007">
    <property type="component" value="Unassembled WGS sequence"/>
</dbReference>
<dbReference type="AlphaFoldDB" id="A0A846W9V9"/>
<accession>A0A846W9V9</accession>
<evidence type="ECO:0000313" key="2">
    <source>
        <dbReference type="Proteomes" id="UP000572007"/>
    </source>
</evidence>
<name>A0A846W9V9_9NOCA</name>